<dbReference type="VEuPathDB" id="FungiDB:I7I53_01668"/>
<dbReference type="Proteomes" id="UP000663419">
    <property type="component" value="Chromosome 3"/>
</dbReference>
<evidence type="ECO:0000313" key="3">
    <source>
        <dbReference type="Proteomes" id="UP000663419"/>
    </source>
</evidence>
<dbReference type="EMBL" id="CP069104">
    <property type="protein sequence ID" value="QSS54186.1"/>
    <property type="molecule type" value="Genomic_DNA"/>
</dbReference>
<dbReference type="AlphaFoldDB" id="A0A8A1LJR1"/>
<gene>
    <name evidence="2" type="ORF">I7I53_01668</name>
</gene>
<evidence type="ECO:0000313" key="2">
    <source>
        <dbReference type="EMBL" id="QSS54186.1"/>
    </source>
</evidence>
<accession>A0A8A1LJR1</accession>
<proteinExistence type="predicted"/>
<reference evidence="2" key="1">
    <citation type="submission" date="2021-01" db="EMBL/GenBank/DDBJ databases">
        <title>Chromosome-level genome assembly of a human fungal pathogen reveals clustering of transcriptionally co-regulated genes.</title>
        <authorList>
            <person name="Voorhies M."/>
            <person name="Cohen S."/>
            <person name="Shea T.P."/>
            <person name="Petrus S."/>
            <person name="Munoz J.F."/>
            <person name="Poplawski S."/>
            <person name="Goldman W.E."/>
            <person name="Michael T."/>
            <person name="Cuomo C.A."/>
            <person name="Sil A."/>
            <person name="Beyhan S."/>
        </authorList>
    </citation>
    <scope>NUCLEOTIDE SEQUENCE</scope>
    <source>
        <strain evidence="2">H88</strain>
    </source>
</reference>
<protein>
    <submittedName>
        <fullName evidence="2">Uncharacterized protein</fullName>
    </submittedName>
</protein>
<name>A0A8A1LJR1_AJEC8</name>
<sequence length="77" mass="8276">MKTAVVNSPKASSEGPRGSTSRVILTCTRNFQIFRAAFSKERESPFNGCGDGLQSIPARAENGNYLTLQSTHNSIAT</sequence>
<organism evidence="2 3">
    <name type="scientific">Ajellomyces capsulatus (strain H88)</name>
    <name type="common">Darling's disease fungus</name>
    <name type="synonym">Histoplasma capsulatum</name>
    <dbReference type="NCBI Taxonomy" id="544711"/>
    <lineage>
        <taxon>Eukaryota</taxon>
        <taxon>Fungi</taxon>
        <taxon>Dikarya</taxon>
        <taxon>Ascomycota</taxon>
        <taxon>Pezizomycotina</taxon>
        <taxon>Eurotiomycetes</taxon>
        <taxon>Eurotiomycetidae</taxon>
        <taxon>Onygenales</taxon>
        <taxon>Ajellomycetaceae</taxon>
        <taxon>Histoplasma</taxon>
    </lineage>
</organism>
<feature type="region of interest" description="Disordered" evidence="1">
    <location>
        <begin position="1"/>
        <end position="20"/>
    </location>
</feature>
<feature type="compositionally biased region" description="Polar residues" evidence="1">
    <location>
        <begin position="1"/>
        <end position="11"/>
    </location>
</feature>
<evidence type="ECO:0000256" key="1">
    <source>
        <dbReference type="SAM" id="MobiDB-lite"/>
    </source>
</evidence>